<dbReference type="InterPro" id="IPR008283">
    <property type="entry name" value="Peptidase_M17_N"/>
</dbReference>
<dbReference type="GO" id="GO:0006508">
    <property type="term" value="P:proteolysis"/>
    <property type="evidence" value="ECO:0007669"/>
    <property type="project" value="UniProtKB-KW"/>
</dbReference>
<dbReference type="OrthoDB" id="412814at2759"/>
<dbReference type="PANTHER" id="PTHR11963:SF23">
    <property type="entry name" value="CYTOSOL AMINOPEPTIDASE"/>
    <property type="match status" value="1"/>
</dbReference>
<gene>
    <name evidence="21" type="ORF">BV898_00909</name>
</gene>
<dbReference type="Pfam" id="PF00883">
    <property type="entry name" value="Peptidase_M17"/>
    <property type="match status" value="1"/>
</dbReference>
<dbReference type="PANTHER" id="PTHR11963">
    <property type="entry name" value="LEUCINE AMINOPEPTIDASE-RELATED"/>
    <property type="match status" value="1"/>
</dbReference>
<protein>
    <recommendedName>
        <fullName evidence="6">Cytosol aminopeptidase</fullName>
        <ecNumber evidence="4">3.4.11.1</ecNumber>
        <ecNumber evidence="5">3.4.11.5</ecNumber>
        <ecNumber evidence="11">3.4.13.23</ecNumber>
    </recommendedName>
    <alternativeName>
        <fullName evidence="14">Cysteinylglycine-S-conjugate dipeptidase</fullName>
    </alternativeName>
    <alternativeName>
        <fullName evidence="15">Leucine aminopeptidase 3</fullName>
    </alternativeName>
    <alternativeName>
        <fullName evidence="16">Leucyl aminopeptidase</fullName>
    </alternativeName>
    <alternativeName>
        <fullName evidence="13">Proline aminopeptidase</fullName>
    </alternativeName>
    <alternativeName>
        <fullName evidence="12">Prolyl aminopeptidase</fullName>
    </alternativeName>
</protein>
<evidence type="ECO:0000256" key="1">
    <source>
        <dbReference type="ARBA" id="ARBA00000135"/>
    </source>
</evidence>
<comment type="similarity">
    <text evidence="3">Belongs to the peptidase M17 family.</text>
</comment>
<evidence type="ECO:0000256" key="10">
    <source>
        <dbReference type="ARBA" id="ARBA00023511"/>
    </source>
</evidence>
<feature type="domain" description="Cytosol aminopeptidase" evidence="20">
    <location>
        <begin position="382"/>
        <end position="389"/>
    </location>
</feature>
<dbReference type="PROSITE" id="PS00631">
    <property type="entry name" value="CYTOSOL_AP"/>
    <property type="match status" value="1"/>
</dbReference>
<dbReference type="GO" id="GO:0005737">
    <property type="term" value="C:cytoplasm"/>
    <property type="evidence" value="ECO:0007669"/>
    <property type="project" value="InterPro"/>
</dbReference>
<evidence type="ECO:0000256" key="3">
    <source>
        <dbReference type="ARBA" id="ARBA00009528"/>
    </source>
</evidence>
<dbReference type="Pfam" id="PF02789">
    <property type="entry name" value="Peptidase_M17_N"/>
    <property type="match status" value="1"/>
</dbReference>
<dbReference type="InterPro" id="IPR000819">
    <property type="entry name" value="Peptidase_M17_C"/>
</dbReference>
<comment type="caution">
    <text evidence="21">The sequence shown here is derived from an EMBL/GenBank/DDBJ whole genome shotgun (WGS) entry which is preliminary data.</text>
</comment>
<comment type="function">
    <text evidence="17">Cytosolic metallopeptidase that catalyzes the removal of unsubstituted N-terminal hydrophobic amino acids from various peptides. The presence of Zn(2+) ions is essential for the peptidase activity, and the association with other cofactors can modulate the substrate spectificity of the enzyme. For instance, in the presence of Mn(2+), it displays a specific Cys-Gly hydrolyzing activity of Cys-Gly-S-conjugates. Involved in the metabolism of glutathione and in the degradation of glutathione S-conjugates, which may play a role in the control of the cell redox status.</text>
</comment>
<evidence type="ECO:0000256" key="11">
    <source>
        <dbReference type="ARBA" id="ARBA00023625"/>
    </source>
</evidence>
<proteinExistence type="inferred from homology"/>
<dbReference type="SUPFAM" id="SSF52949">
    <property type="entry name" value="Macro domain-like"/>
    <property type="match status" value="1"/>
</dbReference>
<reference evidence="22" key="1">
    <citation type="submission" date="2017-01" db="EMBL/GenBank/DDBJ databases">
        <title>Comparative genomics of anhydrobiosis in the tardigrade Hypsibius dujardini.</title>
        <authorList>
            <person name="Yoshida Y."/>
            <person name="Koutsovoulos G."/>
            <person name="Laetsch D."/>
            <person name="Stevens L."/>
            <person name="Kumar S."/>
            <person name="Horikawa D."/>
            <person name="Ishino K."/>
            <person name="Komine S."/>
            <person name="Tomita M."/>
            <person name="Blaxter M."/>
            <person name="Arakawa K."/>
        </authorList>
    </citation>
    <scope>NUCLEOTIDE SEQUENCE [LARGE SCALE GENOMIC DNA]</scope>
    <source>
        <strain evidence="22">Z151</strain>
    </source>
</reference>
<organism evidence="21 22">
    <name type="scientific">Hypsibius exemplaris</name>
    <name type="common">Freshwater tardigrade</name>
    <dbReference type="NCBI Taxonomy" id="2072580"/>
    <lineage>
        <taxon>Eukaryota</taxon>
        <taxon>Metazoa</taxon>
        <taxon>Ecdysozoa</taxon>
        <taxon>Tardigrada</taxon>
        <taxon>Eutardigrada</taxon>
        <taxon>Parachela</taxon>
        <taxon>Hypsibioidea</taxon>
        <taxon>Hypsibiidae</taxon>
        <taxon>Hypsibius</taxon>
    </lineage>
</organism>
<name>A0A1W0XD36_HYPEX</name>
<dbReference type="InterPro" id="IPR043472">
    <property type="entry name" value="Macro_dom-like"/>
</dbReference>
<keyword evidence="9" id="KW-0378">Hydrolase</keyword>
<evidence type="ECO:0000313" key="21">
    <source>
        <dbReference type="EMBL" id="OQV25221.1"/>
    </source>
</evidence>
<evidence type="ECO:0000256" key="7">
    <source>
        <dbReference type="ARBA" id="ARBA00022438"/>
    </source>
</evidence>
<keyword evidence="8" id="KW-0645">Protease</keyword>
<evidence type="ECO:0000256" key="18">
    <source>
        <dbReference type="ARBA" id="ARBA00047881"/>
    </source>
</evidence>
<dbReference type="AlphaFoldDB" id="A0A1W0XD36"/>
<comment type="catalytic activity">
    <reaction evidence="18">
        <text>S-benzyl-L-cysteinylglycine + H2O = S-benzyl-L-cysteine + glycine</text>
        <dbReference type="Rhea" id="RHEA:62568"/>
        <dbReference type="ChEBI" id="CHEBI:15377"/>
        <dbReference type="ChEBI" id="CHEBI:57305"/>
        <dbReference type="ChEBI" id="CHEBI:145802"/>
        <dbReference type="ChEBI" id="CHEBI:145803"/>
    </reaction>
    <physiologicalReaction direction="left-to-right" evidence="18">
        <dbReference type="Rhea" id="RHEA:62569"/>
    </physiologicalReaction>
</comment>
<comment type="catalytic activity">
    <reaction evidence="19">
        <text>L-cysteinylglycine + H2O = L-cysteine + glycine</text>
        <dbReference type="Rhea" id="RHEA:28783"/>
        <dbReference type="ChEBI" id="CHEBI:15377"/>
        <dbReference type="ChEBI" id="CHEBI:35235"/>
        <dbReference type="ChEBI" id="CHEBI:57305"/>
        <dbReference type="ChEBI" id="CHEBI:61694"/>
    </reaction>
    <physiologicalReaction direction="left-to-right" evidence="19">
        <dbReference type="Rhea" id="RHEA:28784"/>
    </physiologicalReaction>
</comment>
<dbReference type="CDD" id="cd00433">
    <property type="entry name" value="Peptidase_M17"/>
    <property type="match status" value="1"/>
</dbReference>
<sequence>MSPLCRAFAPRHRIPRLIVDRVTKRFFGSTILPAISSKGLVLGVYAAPDKTAKGLQGEISSTSLFQHFDAKFNGILGRTLVGTGYFDGNFKKGKVRVFHGLDQEYGTVIVVSLGVRGGVDGDLEKWDSQKENVRAAAGAAAIALRDLYVTEADVDTLGDAESAAEGSILRLFSYDELKHKDKRKRSLRLHPLVGEGHSSKTSSNDRWSRGVTLAEGQNYARSLMETPANLKVPKVLADRIASDLAGAPGLSVTIRDEKWVEEKGMGAFRAVSQGSDEPLRLVEISYTGRPDSKDVDVAVVGKGITFDTGGISIKPSLHMDLMRGDMGGAASTAASIWTASKLGIPINLIGIIPIAENMPSGKATRPGDVVRAMNGKTIQVDNTDAEGRLILADALCYAQEFKPRHVIDLATLTGAIRVALGNAAAGVFSNDEEMWALMSDAGVRTGDRVWRMPLFQHYADEMTDSLLADLNNVGKYAGGGSCTAAGFLAQFIGKGCKWMHMDIAGVSENKSEVPYLGKGFSGRPTRSLVEFFRQLSMKQTGS</sequence>
<dbReference type="Gene3D" id="3.40.630.10">
    <property type="entry name" value="Zn peptidases"/>
    <property type="match status" value="1"/>
</dbReference>
<evidence type="ECO:0000256" key="9">
    <source>
        <dbReference type="ARBA" id="ARBA00022801"/>
    </source>
</evidence>
<evidence type="ECO:0000256" key="6">
    <source>
        <dbReference type="ARBA" id="ARBA00014190"/>
    </source>
</evidence>
<evidence type="ECO:0000259" key="20">
    <source>
        <dbReference type="PROSITE" id="PS00631"/>
    </source>
</evidence>
<dbReference type="Proteomes" id="UP000192578">
    <property type="component" value="Unassembled WGS sequence"/>
</dbReference>
<dbReference type="Gene3D" id="3.40.220.10">
    <property type="entry name" value="Leucine Aminopeptidase, subunit E, domain 1"/>
    <property type="match status" value="1"/>
</dbReference>
<evidence type="ECO:0000256" key="2">
    <source>
        <dbReference type="ARBA" id="ARBA00001585"/>
    </source>
</evidence>
<dbReference type="InterPro" id="IPR011356">
    <property type="entry name" value="Leucine_aapep/pepB"/>
</dbReference>
<dbReference type="EMBL" id="MTYJ01000003">
    <property type="protein sequence ID" value="OQV25221.1"/>
    <property type="molecule type" value="Genomic_DNA"/>
</dbReference>
<dbReference type="InterPro" id="IPR023042">
    <property type="entry name" value="Peptidase_M17_leu_NH2_pept"/>
</dbReference>
<evidence type="ECO:0000256" key="5">
    <source>
        <dbReference type="ARBA" id="ARBA00012568"/>
    </source>
</evidence>
<evidence type="ECO:0000256" key="8">
    <source>
        <dbReference type="ARBA" id="ARBA00022670"/>
    </source>
</evidence>
<accession>A0A1W0XD36</accession>
<evidence type="ECO:0000256" key="15">
    <source>
        <dbReference type="ARBA" id="ARBA00031564"/>
    </source>
</evidence>
<keyword evidence="7 21" id="KW-0031">Aminopeptidase</keyword>
<keyword evidence="22" id="KW-1185">Reference proteome</keyword>
<dbReference type="EC" id="3.4.11.1" evidence="4"/>
<dbReference type="PRINTS" id="PR00481">
    <property type="entry name" value="LAMNOPPTDASE"/>
</dbReference>
<evidence type="ECO:0000256" key="16">
    <source>
        <dbReference type="ARBA" id="ARBA00033172"/>
    </source>
</evidence>
<comment type="catalytic activity">
    <reaction evidence="1">
        <text>Release of an N-terminal amino acid, Xaa-|-Yaa-, in which Xaa is preferably Leu, but may be other amino acids including Pro although not Arg or Lys, and Yaa may be Pro. Amino acid amides and methyl esters are also readily hydrolyzed, but rates on arylamides are exceedingly low.</text>
        <dbReference type="EC" id="3.4.11.1"/>
    </reaction>
</comment>
<evidence type="ECO:0000256" key="13">
    <source>
        <dbReference type="ARBA" id="ARBA00030930"/>
    </source>
</evidence>
<evidence type="ECO:0000256" key="19">
    <source>
        <dbReference type="ARBA" id="ARBA00049107"/>
    </source>
</evidence>
<dbReference type="EC" id="3.4.13.23" evidence="11"/>
<dbReference type="GO" id="GO:0030145">
    <property type="term" value="F:manganese ion binding"/>
    <property type="evidence" value="ECO:0007669"/>
    <property type="project" value="InterPro"/>
</dbReference>
<dbReference type="GO" id="GO:0070006">
    <property type="term" value="F:metalloaminopeptidase activity"/>
    <property type="evidence" value="ECO:0007669"/>
    <property type="project" value="InterPro"/>
</dbReference>
<evidence type="ECO:0000256" key="14">
    <source>
        <dbReference type="ARBA" id="ARBA00030997"/>
    </source>
</evidence>
<evidence type="ECO:0000256" key="17">
    <source>
        <dbReference type="ARBA" id="ARBA00045966"/>
    </source>
</evidence>
<dbReference type="EC" id="3.4.11.5" evidence="5"/>
<comment type="catalytic activity">
    <reaction evidence="10">
        <text>an S-substituted L-cysteinylglycine + H2O = an S-substituted L-cysteine + glycine</text>
        <dbReference type="Rhea" id="RHEA:60444"/>
        <dbReference type="ChEBI" id="CHEBI:15377"/>
        <dbReference type="ChEBI" id="CHEBI:57305"/>
        <dbReference type="ChEBI" id="CHEBI:58717"/>
        <dbReference type="ChEBI" id="CHEBI:143103"/>
        <dbReference type="EC" id="3.4.13.23"/>
    </reaction>
    <physiologicalReaction direction="left-to-right" evidence="10">
        <dbReference type="Rhea" id="RHEA:60445"/>
    </physiologicalReaction>
</comment>
<dbReference type="SUPFAM" id="SSF53187">
    <property type="entry name" value="Zn-dependent exopeptidases"/>
    <property type="match status" value="1"/>
</dbReference>
<evidence type="ECO:0000256" key="4">
    <source>
        <dbReference type="ARBA" id="ARBA00012565"/>
    </source>
</evidence>
<evidence type="ECO:0000256" key="12">
    <source>
        <dbReference type="ARBA" id="ARBA00029605"/>
    </source>
</evidence>
<dbReference type="HAMAP" id="MF_00181">
    <property type="entry name" value="Cytosol_peptidase_M17"/>
    <property type="match status" value="1"/>
</dbReference>
<evidence type="ECO:0000313" key="22">
    <source>
        <dbReference type="Proteomes" id="UP000192578"/>
    </source>
</evidence>
<comment type="catalytic activity">
    <reaction evidence="2">
        <text>Release of N-terminal proline from a peptide.</text>
        <dbReference type="EC" id="3.4.11.5"/>
    </reaction>
</comment>